<keyword evidence="5 13" id="KW-0808">Transferase</keyword>
<keyword evidence="13" id="KW-0539">Nucleus</keyword>
<feature type="binding site" evidence="13">
    <location>
        <position position="290"/>
    </location>
    <ligand>
        <name>K(+)</name>
        <dbReference type="ChEBI" id="CHEBI:29103"/>
    </ligand>
</feature>
<dbReference type="InterPro" id="IPR011611">
    <property type="entry name" value="PfkB_dom"/>
</dbReference>
<feature type="binding site" evidence="13">
    <location>
        <position position="182"/>
    </location>
    <ligand>
        <name>ATP</name>
        <dbReference type="ChEBI" id="CHEBI:30616"/>
    </ligand>
</feature>
<protein>
    <recommendedName>
        <fullName evidence="3 13">Ribokinase</fullName>
        <shortName evidence="13">RK</shortName>
        <ecNumber evidence="2 13">2.7.1.15</ecNumber>
    </recommendedName>
</protein>
<dbReference type="InterPro" id="IPR029056">
    <property type="entry name" value="Ribokinase-like"/>
</dbReference>
<feature type="binding site" evidence="13">
    <location>
        <position position="285"/>
    </location>
    <ligand>
        <name>K(+)</name>
        <dbReference type="ChEBI" id="CHEBI:29103"/>
    </ligand>
</feature>
<dbReference type="GO" id="GO:0019303">
    <property type="term" value="P:D-ribose catabolic process"/>
    <property type="evidence" value="ECO:0007669"/>
    <property type="project" value="UniProtKB-UniRule"/>
</dbReference>
<dbReference type="PANTHER" id="PTHR10584:SF166">
    <property type="entry name" value="RIBOKINASE"/>
    <property type="match status" value="1"/>
</dbReference>
<evidence type="ECO:0000256" key="1">
    <source>
        <dbReference type="ARBA" id="ARBA00005380"/>
    </source>
</evidence>
<dbReference type="Gene3D" id="3.40.1190.20">
    <property type="match status" value="1"/>
</dbReference>
<keyword evidence="8 13" id="KW-0418">Kinase</keyword>
<feature type="binding site" evidence="13">
    <location>
        <position position="140"/>
    </location>
    <ligand>
        <name>substrate</name>
    </ligand>
</feature>
<evidence type="ECO:0000256" key="2">
    <source>
        <dbReference type="ARBA" id="ARBA00012035"/>
    </source>
</evidence>
<keyword evidence="9 13" id="KW-0067">ATP-binding</keyword>
<dbReference type="GO" id="GO:0005634">
    <property type="term" value="C:nucleus"/>
    <property type="evidence" value="ECO:0007669"/>
    <property type="project" value="UniProtKB-SubCell"/>
</dbReference>
<feature type="active site" description="Proton acceptor" evidence="13">
    <location>
        <position position="253"/>
    </location>
</feature>
<comment type="similarity">
    <text evidence="1">Belongs to the carbohydrate kinase pfkB family.</text>
</comment>
<accession>A0ABD1EIJ8</accession>
<comment type="cofactor">
    <cofactor evidence="13">
        <name>Mg(2+)</name>
        <dbReference type="ChEBI" id="CHEBI:18420"/>
    </cofactor>
    <text evidence="13">Requires a divalent cation, most likely magnesium in vivo, as an electrophilic catalyst to aid phosphoryl group transfer. It is the chelate of the metal and the nucleotide that is the actual substrate.</text>
</comment>
<dbReference type="InterPro" id="IPR002139">
    <property type="entry name" value="Ribo/fructo_kinase"/>
</dbReference>
<feature type="binding site" evidence="13">
    <location>
        <position position="249"/>
    </location>
    <ligand>
        <name>K(+)</name>
        <dbReference type="ChEBI" id="CHEBI:29103"/>
    </ligand>
</feature>
<comment type="function">
    <text evidence="13">Catalyzes the phosphorylation of ribose at O-5 in a reaction requiring ATP and magnesium. The resulting D-ribose-5-phosphate can then be used either for sythesis of nucleotides, histidine, and tryptophan, or as a component of the pentose phosphate pathway.</text>
</comment>
<feature type="binding site" evidence="13">
    <location>
        <position position="294"/>
    </location>
    <ligand>
        <name>K(+)</name>
        <dbReference type="ChEBI" id="CHEBI:29103"/>
    </ligand>
</feature>
<proteinExistence type="inferred from homology"/>
<dbReference type="NCBIfam" id="TIGR02152">
    <property type="entry name" value="D_ribokin_bact"/>
    <property type="match status" value="1"/>
</dbReference>
<gene>
    <name evidence="15" type="ORF">ABEB36_010116</name>
</gene>
<dbReference type="PANTHER" id="PTHR10584">
    <property type="entry name" value="SUGAR KINASE"/>
    <property type="match status" value="1"/>
</dbReference>
<keyword evidence="16" id="KW-1185">Reference proteome</keyword>
<evidence type="ECO:0000259" key="14">
    <source>
        <dbReference type="Pfam" id="PF00294"/>
    </source>
</evidence>
<dbReference type="FunFam" id="3.40.1190.20:FF:000010">
    <property type="entry name" value="Ribokinase"/>
    <property type="match status" value="1"/>
</dbReference>
<dbReference type="GO" id="GO:0005524">
    <property type="term" value="F:ATP binding"/>
    <property type="evidence" value="ECO:0007669"/>
    <property type="project" value="UniProtKB-UniRule"/>
</dbReference>
<feature type="binding site" evidence="13">
    <location>
        <begin position="11"/>
        <end position="13"/>
    </location>
    <ligand>
        <name>substrate</name>
    </ligand>
</feature>
<comment type="caution">
    <text evidence="13">Lacks conserved residue(s) required for the propagation of feature annotation.</text>
</comment>
<sequence>MFDVVVVGSCMIDFVSYAPRLPNAGETIHGHTFVTNFGGKGANQCVAAAKLNAKTALIARVGDDVWGPKYIENLKTQNINIDYMKITENSSSGIAQINVADNGLNQIVIVAGANQFLNSTDVENAKELISSAKVLVMQLETPVDTAIQVMRLSTGISILNGAPGLTEYNKNLLKLPSIFCVNENEASLFTNLPVNNLKEAEVAARTLITKGCKSVLITLGSQGAIYLTNDNTRPIFKATAPSVKSIDTTGAGDAFIGALAFCLAKFPRSSIEKCIQAACIVASDSVTRLGTQISFPGVEILERIKDFFEEE</sequence>
<keyword evidence="4 13" id="KW-0963">Cytoplasm</keyword>
<comment type="catalytic activity">
    <reaction evidence="13">
        <text>D-ribose + ATP = D-ribose 5-phosphate + ADP + H(+)</text>
        <dbReference type="Rhea" id="RHEA:13697"/>
        <dbReference type="ChEBI" id="CHEBI:15378"/>
        <dbReference type="ChEBI" id="CHEBI:30616"/>
        <dbReference type="ChEBI" id="CHEBI:47013"/>
        <dbReference type="ChEBI" id="CHEBI:78346"/>
        <dbReference type="ChEBI" id="CHEBI:456216"/>
        <dbReference type="EC" id="2.7.1.15"/>
    </reaction>
</comment>
<dbReference type="EC" id="2.7.1.15" evidence="2 13"/>
<feature type="binding site" evidence="13">
    <location>
        <position position="247"/>
    </location>
    <ligand>
        <name>K(+)</name>
        <dbReference type="ChEBI" id="CHEBI:29103"/>
    </ligand>
</feature>
<comment type="subcellular location">
    <subcellularLocation>
        <location evidence="13">Cytoplasm</location>
    </subcellularLocation>
    <subcellularLocation>
        <location evidence="13">Nucleus</location>
    </subcellularLocation>
</comment>
<dbReference type="SUPFAM" id="SSF53613">
    <property type="entry name" value="Ribokinase-like"/>
    <property type="match status" value="1"/>
</dbReference>
<evidence type="ECO:0000256" key="9">
    <source>
        <dbReference type="ARBA" id="ARBA00022840"/>
    </source>
</evidence>
<evidence type="ECO:0000256" key="7">
    <source>
        <dbReference type="ARBA" id="ARBA00022741"/>
    </source>
</evidence>
<dbReference type="Pfam" id="PF00294">
    <property type="entry name" value="PfkB"/>
    <property type="match status" value="1"/>
</dbReference>
<evidence type="ECO:0000256" key="3">
    <source>
        <dbReference type="ARBA" id="ARBA00016943"/>
    </source>
</evidence>
<dbReference type="GO" id="GO:0004747">
    <property type="term" value="F:ribokinase activity"/>
    <property type="evidence" value="ECO:0007669"/>
    <property type="project" value="UniProtKB-UniRule"/>
</dbReference>
<comment type="caution">
    <text evidence="15">The sequence shown here is derived from an EMBL/GenBank/DDBJ whole genome shotgun (WGS) entry which is preliminary data.</text>
</comment>
<dbReference type="CDD" id="cd01174">
    <property type="entry name" value="ribokinase"/>
    <property type="match status" value="1"/>
</dbReference>
<dbReference type="EMBL" id="JBDJPC010000007">
    <property type="protein sequence ID" value="KAL1494532.1"/>
    <property type="molecule type" value="Genomic_DNA"/>
</dbReference>
<keyword evidence="12 13" id="KW-0119">Carbohydrate metabolism</keyword>
<dbReference type="InterPro" id="IPR002173">
    <property type="entry name" value="Carboh/pur_kinase_PfkB_CS"/>
</dbReference>
<feature type="binding site" evidence="13">
    <location>
        <begin position="39"/>
        <end position="43"/>
    </location>
    <ligand>
        <name>substrate</name>
    </ligand>
</feature>
<evidence type="ECO:0000313" key="16">
    <source>
        <dbReference type="Proteomes" id="UP001566132"/>
    </source>
</evidence>
<feature type="binding site" evidence="13">
    <location>
        <position position="288"/>
    </location>
    <ligand>
        <name>K(+)</name>
        <dbReference type="ChEBI" id="CHEBI:29103"/>
    </ligand>
</feature>
<evidence type="ECO:0000313" key="15">
    <source>
        <dbReference type="EMBL" id="KAL1494532.1"/>
    </source>
</evidence>
<dbReference type="Proteomes" id="UP001566132">
    <property type="component" value="Unassembled WGS sequence"/>
</dbReference>
<evidence type="ECO:0000256" key="10">
    <source>
        <dbReference type="ARBA" id="ARBA00022842"/>
    </source>
</evidence>
<feature type="domain" description="Carbohydrate kinase PfkB" evidence="14">
    <location>
        <begin position="2"/>
        <end position="296"/>
    </location>
</feature>
<dbReference type="AlphaFoldDB" id="A0ABD1EIJ8"/>
<comment type="similarity">
    <text evidence="13">Belongs to the carbohydrate kinase PfkB family. Ribokinase subfamily.</text>
</comment>
<dbReference type="HAMAP" id="MF_01987">
    <property type="entry name" value="Ribokinase"/>
    <property type="match status" value="1"/>
</dbReference>
<keyword evidence="6 13" id="KW-0479">Metal-binding</keyword>
<dbReference type="GO" id="GO:0046872">
    <property type="term" value="F:metal ion binding"/>
    <property type="evidence" value="ECO:0007669"/>
    <property type="project" value="UniProtKB-KW"/>
</dbReference>
<dbReference type="GO" id="GO:0005737">
    <property type="term" value="C:cytoplasm"/>
    <property type="evidence" value="ECO:0007669"/>
    <property type="project" value="UniProtKB-SubCell"/>
</dbReference>
<feature type="binding site" evidence="13">
    <location>
        <position position="253"/>
    </location>
    <ligand>
        <name>substrate</name>
    </ligand>
</feature>
<comment type="subunit">
    <text evidence="13">Homodimer.</text>
</comment>
<keyword evidence="10 13" id="KW-0460">Magnesium</keyword>
<evidence type="ECO:0000256" key="12">
    <source>
        <dbReference type="ARBA" id="ARBA00023277"/>
    </source>
</evidence>
<evidence type="ECO:0000256" key="6">
    <source>
        <dbReference type="ARBA" id="ARBA00022723"/>
    </source>
</evidence>
<dbReference type="InterPro" id="IPR011877">
    <property type="entry name" value="Ribokinase"/>
</dbReference>
<evidence type="ECO:0000256" key="11">
    <source>
        <dbReference type="ARBA" id="ARBA00022958"/>
    </source>
</evidence>
<keyword evidence="11 13" id="KW-0630">Potassium</keyword>
<dbReference type="PROSITE" id="PS00584">
    <property type="entry name" value="PFKB_KINASES_2"/>
    <property type="match status" value="1"/>
</dbReference>
<evidence type="ECO:0000256" key="8">
    <source>
        <dbReference type="ARBA" id="ARBA00022777"/>
    </source>
</evidence>
<evidence type="ECO:0000256" key="5">
    <source>
        <dbReference type="ARBA" id="ARBA00022679"/>
    </source>
</evidence>
<reference evidence="15 16" key="1">
    <citation type="submission" date="2024-05" db="EMBL/GenBank/DDBJ databases">
        <title>Genetic variation in Jamaican populations of the coffee berry borer (Hypothenemus hampei).</title>
        <authorList>
            <person name="Errbii M."/>
            <person name="Myrie A."/>
        </authorList>
    </citation>
    <scope>NUCLEOTIDE SEQUENCE [LARGE SCALE GENOMIC DNA]</scope>
    <source>
        <strain evidence="15">JA-Hopewell-2020-01-JO</strain>
        <tissue evidence="15">Whole body</tissue>
    </source>
</reference>
<dbReference type="PRINTS" id="PR00990">
    <property type="entry name" value="RIBOKINASE"/>
</dbReference>
<evidence type="ECO:0000256" key="4">
    <source>
        <dbReference type="ARBA" id="ARBA00022490"/>
    </source>
</evidence>
<organism evidence="15 16">
    <name type="scientific">Hypothenemus hampei</name>
    <name type="common">Coffee berry borer</name>
    <dbReference type="NCBI Taxonomy" id="57062"/>
    <lineage>
        <taxon>Eukaryota</taxon>
        <taxon>Metazoa</taxon>
        <taxon>Ecdysozoa</taxon>
        <taxon>Arthropoda</taxon>
        <taxon>Hexapoda</taxon>
        <taxon>Insecta</taxon>
        <taxon>Pterygota</taxon>
        <taxon>Neoptera</taxon>
        <taxon>Endopterygota</taxon>
        <taxon>Coleoptera</taxon>
        <taxon>Polyphaga</taxon>
        <taxon>Cucujiformia</taxon>
        <taxon>Curculionidae</taxon>
        <taxon>Scolytinae</taxon>
        <taxon>Hypothenemus</taxon>
    </lineage>
</organism>
<comment type="activity regulation">
    <text evidence="13">Activated by a monovalent cation that binds near, but not in, the active site. The most likely occupant of the site in vivo is potassium. Ion binding induces a conformational change that may alter substrate affinity.</text>
</comment>
<comment type="pathway">
    <text evidence="13">Carbohydrate metabolism; D-ribose degradation; D-ribose 5-phosphate from beta-D-ribopyranose: step 2/2.</text>
</comment>
<evidence type="ECO:0000256" key="13">
    <source>
        <dbReference type="HAMAP-Rule" id="MF_03215"/>
    </source>
</evidence>
<feature type="binding site" evidence="13">
    <location>
        <begin position="218"/>
        <end position="223"/>
    </location>
    <ligand>
        <name>ATP</name>
        <dbReference type="ChEBI" id="CHEBI:30616"/>
    </ligand>
</feature>
<name>A0ABD1EIJ8_HYPHA</name>
<keyword evidence="7 13" id="KW-0547">Nucleotide-binding</keyword>
<feature type="binding site" evidence="13">
    <location>
        <begin position="252"/>
        <end position="253"/>
    </location>
    <ligand>
        <name>ATP</name>
        <dbReference type="ChEBI" id="CHEBI:30616"/>
    </ligand>
</feature>